<dbReference type="HOGENOM" id="CLU_1370473_0_0_0"/>
<evidence type="ECO:0000313" key="3">
    <source>
        <dbReference type="Proteomes" id="UP000019151"/>
    </source>
</evidence>
<dbReference type="Proteomes" id="UP000019151">
    <property type="component" value="Chromosome"/>
</dbReference>
<feature type="chain" id="PRO_5004794300" description="Twin-arginine translocation pathway signal" evidence="1">
    <location>
        <begin position="29"/>
        <end position="199"/>
    </location>
</feature>
<dbReference type="InterPro" id="IPR027056">
    <property type="entry name" value="Gluconate_2DH_su3"/>
</dbReference>
<dbReference type="AlphaFoldDB" id="W0RJW5"/>
<keyword evidence="3" id="KW-1185">Reference proteome</keyword>
<name>W0RJW5_9BACT</name>
<proteinExistence type="predicted"/>
<dbReference type="eggNOG" id="ENOG50334S2">
    <property type="taxonomic scope" value="Bacteria"/>
</dbReference>
<sequence>MPPLSRRAFVAALAAAVPSAALVRRAHALSVDHLAAGPRTLRALGAVVLPAELGPAGTEAAVAAFERWIAGYRERAELLHGYGTSALSYSGPTPATRWAQQLDRLDESARATHGHAFAALPLDARREMVHTLLDGMKADRIPAVGRAPHVALALLGHWAASPEATDRCYRAHIARQTCRPLAAQARKPLPIAERTGRRA</sequence>
<dbReference type="KEGG" id="gba:J421_2151"/>
<feature type="signal peptide" evidence="1">
    <location>
        <begin position="1"/>
        <end position="28"/>
    </location>
</feature>
<dbReference type="EMBL" id="CP007128">
    <property type="protein sequence ID" value="AHG89688.1"/>
    <property type="molecule type" value="Genomic_DNA"/>
</dbReference>
<accession>W0RJW5</accession>
<evidence type="ECO:0000313" key="2">
    <source>
        <dbReference type="EMBL" id="AHG89688.1"/>
    </source>
</evidence>
<gene>
    <name evidence="2" type="ORF">J421_2151</name>
</gene>
<dbReference type="InterPro" id="IPR006311">
    <property type="entry name" value="TAT_signal"/>
</dbReference>
<dbReference type="STRING" id="861299.J421_2151"/>
<dbReference type="Pfam" id="PF13618">
    <property type="entry name" value="Gluconate_2-dh3"/>
    <property type="match status" value="1"/>
</dbReference>
<dbReference type="PROSITE" id="PS51318">
    <property type="entry name" value="TAT"/>
    <property type="match status" value="1"/>
</dbReference>
<organism evidence="2 3">
    <name type="scientific">Gemmatirosa kalamazoonensis</name>
    <dbReference type="NCBI Taxonomy" id="861299"/>
    <lineage>
        <taxon>Bacteria</taxon>
        <taxon>Pseudomonadati</taxon>
        <taxon>Gemmatimonadota</taxon>
        <taxon>Gemmatimonadia</taxon>
        <taxon>Gemmatimonadales</taxon>
        <taxon>Gemmatimonadaceae</taxon>
        <taxon>Gemmatirosa</taxon>
    </lineage>
</organism>
<dbReference type="OrthoDB" id="9793668at2"/>
<evidence type="ECO:0008006" key="4">
    <source>
        <dbReference type="Google" id="ProtNLM"/>
    </source>
</evidence>
<protein>
    <recommendedName>
        <fullName evidence="4">Twin-arginine translocation pathway signal</fullName>
    </recommendedName>
</protein>
<reference evidence="2 3" key="1">
    <citation type="journal article" date="2014" name="Genome Announc.">
        <title>Genome Sequence and Methylome of Soil Bacterium Gemmatirosa kalamazoonensis KBS708T, a Member of the Rarely Cultivated Gemmatimonadetes Phylum.</title>
        <authorList>
            <person name="Debruyn J.M."/>
            <person name="Radosevich M."/>
            <person name="Wommack K.E."/>
            <person name="Polson S.W."/>
            <person name="Hauser L.J."/>
            <person name="Fawaz M.N."/>
            <person name="Korlach J."/>
            <person name="Tsai Y.C."/>
        </authorList>
    </citation>
    <scope>NUCLEOTIDE SEQUENCE [LARGE SCALE GENOMIC DNA]</scope>
    <source>
        <strain evidence="2 3">KBS708</strain>
    </source>
</reference>
<keyword evidence="1" id="KW-0732">Signal</keyword>
<evidence type="ECO:0000256" key="1">
    <source>
        <dbReference type="SAM" id="SignalP"/>
    </source>
</evidence>
<dbReference type="RefSeq" id="WP_025411176.1">
    <property type="nucleotide sequence ID" value="NZ_CP007128.1"/>
</dbReference>
<dbReference type="InParanoid" id="W0RJW5"/>